<evidence type="ECO:0000313" key="1">
    <source>
        <dbReference type="EMBL" id="OAE20775.1"/>
    </source>
</evidence>
<reference evidence="1" key="1">
    <citation type="submission" date="2016-03" db="EMBL/GenBank/DDBJ databases">
        <title>Mechanisms controlling the formation of the plant cell surface in tip-growing cells are functionally conserved among land plants.</title>
        <authorList>
            <person name="Honkanen S."/>
            <person name="Jones V.A."/>
            <person name="Morieri G."/>
            <person name="Champion C."/>
            <person name="Hetherington A.J."/>
            <person name="Kelly S."/>
            <person name="Saint-Marcoux D."/>
            <person name="Proust H."/>
            <person name="Prescott H."/>
            <person name="Dolan L."/>
        </authorList>
    </citation>
    <scope>NUCLEOTIDE SEQUENCE [LARGE SCALE GENOMIC DNA]</scope>
    <source>
        <tissue evidence="1">Whole gametophyte</tissue>
    </source>
</reference>
<dbReference type="Proteomes" id="UP000077202">
    <property type="component" value="Unassembled WGS sequence"/>
</dbReference>
<dbReference type="EMBL" id="LVLJ01003586">
    <property type="protein sequence ID" value="OAE20775.1"/>
    <property type="molecule type" value="Genomic_DNA"/>
</dbReference>
<gene>
    <name evidence="1" type="ORF">AXG93_203s1090</name>
</gene>
<proteinExistence type="predicted"/>
<sequence>MGLEGLSFAAPRQSWQFFSPVDAKARVENFNDNTMKEEAMKLMLLWQRGRLDSTAAVAFTVVDMLKAENWRIPAEATTLWLLGVAVF</sequence>
<evidence type="ECO:0000313" key="2">
    <source>
        <dbReference type="Proteomes" id="UP000077202"/>
    </source>
</evidence>
<comment type="caution">
    <text evidence="1">The sequence shown here is derived from an EMBL/GenBank/DDBJ whole genome shotgun (WGS) entry which is preliminary data.</text>
</comment>
<name>A0A176VLF7_MARPO</name>
<accession>A0A176VLF7</accession>
<protein>
    <submittedName>
        <fullName evidence="1">Uncharacterized protein</fullName>
    </submittedName>
</protein>
<dbReference type="AlphaFoldDB" id="A0A176VLF7"/>
<organism evidence="1 2">
    <name type="scientific">Marchantia polymorpha subsp. ruderalis</name>
    <dbReference type="NCBI Taxonomy" id="1480154"/>
    <lineage>
        <taxon>Eukaryota</taxon>
        <taxon>Viridiplantae</taxon>
        <taxon>Streptophyta</taxon>
        <taxon>Embryophyta</taxon>
        <taxon>Marchantiophyta</taxon>
        <taxon>Marchantiopsida</taxon>
        <taxon>Marchantiidae</taxon>
        <taxon>Marchantiales</taxon>
        <taxon>Marchantiaceae</taxon>
        <taxon>Marchantia</taxon>
    </lineage>
</organism>
<keyword evidence="2" id="KW-1185">Reference proteome</keyword>